<protein>
    <submittedName>
        <fullName evidence="3">Uncharacterized protein</fullName>
    </submittedName>
</protein>
<gene>
    <name evidence="3" type="ORF">MUCCIDRAFT_156951</name>
</gene>
<keyword evidence="2" id="KW-0472">Membrane</keyword>
<name>A0A168IJ66_MUCCL</name>
<dbReference type="OrthoDB" id="2443322at2759"/>
<evidence type="ECO:0000256" key="1">
    <source>
        <dbReference type="SAM" id="MobiDB-lite"/>
    </source>
</evidence>
<evidence type="ECO:0000313" key="3">
    <source>
        <dbReference type="EMBL" id="OAD00013.1"/>
    </source>
</evidence>
<dbReference type="VEuPathDB" id="FungiDB:MUCCIDRAFT_156951"/>
<dbReference type="EMBL" id="AMYB01000007">
    <property type="protein sequence ID" value="OAD00013.1"/>
    <property type="molecule type" value="Genomic_DNA"/>
</dbReference>
<reference evidence="3 4" key="1">
    <citation type="submission" date="2015-06" db="EMBL/GenBank/DDBJ databases">
        <title>Expansion of signal transduction pathways in fungi by whole-genome duplication.</title>
        <authorList>
            <consortium name="DOE Joint Genome Institute"/>
            <person name="Corrochano L.M."/>
            <person name="Kuo A."/>
            <person name="Marcet-Houben M."/>
            <person name="Polaino S."/>
            <person name="Salamov A."/>
            <person name="Villalobos J.M."/>
            <person name="Alvarez M.I."/>
            <person name="Avalos J."/>
            <person name="Benito E.P."/>
            <person name="Benoit I."/>
            <person name="Burger G."/>
            <person name="Camino L.P."/>
            <person name="Canovas D."/>
            <person name="Cerda-Olmedo E."/>
            <person name="Cheng J.-F."/>
            <person name="Dominguez A."/>
            <person name="Elias M."/>
            <person name="Eslava A.P."/>
            <person name="Glaser F."/>
            <person name="Grimwood J."/>
            <person name="Gutierrez G."/>
            <person name="Heitman J."/>
            <person name="Henrissat B."/>
            <person name="Iturriaga E.A."/>
            <person name="Lang B.F."/>
            <person name="Lavin J.L."/>
            <person name="Lee S."/>
            <person name="Li W."/>
            <person name="Lindquist E."/>
            <person name="Lopez-Garcia S."/>
            <person name="Luque E.M."/>
            <person name="Marcos A.T."/>
            <person name="Martin J."/>
            <person name="Mccluskey K."/>
            <person name="Medina H.R."/>
            <person name="Miralles-Duran A."/>
            <person name="Miyazaki A."/>
            <person name="Munoz-Torres E."/>
            <person name="Oguiza J.A."/>
            <person name="Ohm R."/>
            <person name="Olmedo M."/>
            <person name="Orejas M."/>
            <person name="Ortiz-Castellanos L."/>
            <person name="Pisabarro A.G."/>
            <person name="Rodriguez-Romero J."/>
            <person name="Ruiz-Herrera J."/>
            <person name="Ruiz-Vazquez R."/>
            <person name="Sanz C."/>
            <person name="Schackwitz W."/>
            <person name="Schmutz J."/>
            <person name="Shahriari M."/>
            <person name="Shelest E."/>
            <person name="Silva-Franco F."/>
            <person name="Soanes D."/>
            <person name="Syed K."/>
            <person name="Tagua V.G."/>
            <person name="Talbot N.J."/>
            <person name="Thon M."/>
            <person name="De Vries R.P."/>
            <person name="Wiebenga A."/>
            <person name="Yadav J.S."/>
            <person name="Braun E.L."/>
            <person name="Baker S."/>
            <person name="Garre V."/>
            <person name="Horwitz B."/>
            <person name="Torres-Martinez S."/>
            <person name="Idnurm A."/>
            <person name="Herrera-Estrella A."/>
            <person name="Gabaldon T."/>
            <person name="Grigoriev I.V."/>
        </authorList>
    </citation>
    <scope>NUCLEOTIDE SEQUENCE [LARGE SCALE GENOMIC DNA]</scope>
    <source>
        <strain evidence="3 4">CBS 277.49</strain>
    </source>
</reference>
<keyword evidence="4" id="KW-1185">Reference proteome</keyword>
<feature type="compositionally biased region" description="Polar residues" evidence="1">
    <location>
        <begin position="39"/>
        <end position="54"/>
    </location>
</feature>
<feature type="region of interest" description="Disordered" evidence="1">
    <location>
        <begin position="39"/>
        <end position="63"/>
    </location>
</feature>
<dbReference type="Proteomes" id="UP000077051">
    <property type="component" value="Unassembled WGS sequence"/>
</dbReference>
<evidence type="ECO:0000313" key="4">
    <source>
        <dbReference type="Proteomes" id="UP000077051"/>
    </source>
</evidence>
<evidence type="ECO:0000256" key="2">
    <source>
        <dbReference type="SAM" id="Phobius"/>
    </source>
</evidence>
<keyword evidence="2" id="KW-0812">Transmembrane</keyword>
<comment type="caution">
    <text evidence="3">The sequence shown here is derived from an EMBL/GenBank/DDBJ whole genome shotgun (WGS) entry which is preliminary data.</text>
</comment>
<dbReference type="AlphaFoldDB" id="A0A168IJ66"/>
<accession>A0A168IJ66</accession>
<organism evidence="3 4">
    <name type="scientific">Mucor lusitanicus CBS 277.49</name>
    <dbReference type="NCBI Taxonomy" id="747725"/>
    <lineage>
        <taxon>Eukaryota</taxon>
        <taxon>Fungi</taxon>
        <taxon>Fungi incertae sedis</taxon>
        <taxon>Mucoromycota</taxon>
        <taxon>Mucoromycotina</taxon>
        <taxon>Mucoromycetes</taxon>
        <taxon>Mucorales</taxon>
        <taxon>Mucorineae</taxon>
        <taxon>Mucoraceae</taxon>
        <taxon>Mucor</taxon>
    </lineage>
</organism>
<feature type="transmembrane region" description="Helical" evidence="2">
    <location>
        <begin position="12"/>
        <end position="32"/>
    </location>
</feature>
<keyword evidence="2" id="KW-1133">Transmembrane helix</keyword>
<proteinExistence type="predicted"/>
<sequence length="63" mass="6489">MFFGDPATFGNVTAIIVGFIAGLVYSVAKTVANKATSNSNKDIIPMSSSSQSNADAVKDHGKP</sequence>